<sequence length="167" mass="18974">MKASLLVLSLLLLLGCSKEVSESISRSQEKLKAKLKKLSKTESEELLRCYIFSQGKTGREDSIFISILKETAVSISGRMRTQYHGQYQSEHQLFGERSGDSLTLDYDPDTDSEDVSGDHKTLYFLEKDDELLEGRKVLSSGKISYRGGAVYKQVDCGKYWFFQRSSF</sequence>
<dbReference type="PROSITE" id="PS51257">
    <property type="entry name" value="PROKAR_LIPOPROTEIN"/>
    <property type="match status" value="1"/>
</dbReference>
<evidence type="ECO:0008006" key="3">
    <source>
        <dbReference type="Google" id="ProtNLM"/>
    </source>
</evidence>
<dbReference type="Proteomes" id="UP000190848">
    <property type="component" value="Chromosome"/>
</dbReference>
<evidence type="ECO:0000313" key="1">
    <source>
        <dbReference type="EMBL" id="AQX02253.1"/>
    </source>
</evidence>
<protein>
    <recommendedName>
        <fullName evidence="3">Lipoprotein</fullName>
    </recommendedName>
</protein>
<dbReference type="EMBL" id="CP016374">
    <property type="protein sequence ID" value="AQX02253.1"/>
    <property type="molecule type" value="Genomic_DNA"/>
</dbReference>
<name>A0AAU8VDD5_9FLAO</name>
<dbReference type="RefSeq" id="WP_078396316.1">
    <property type="nucleotide sequence ID" value="NZ_CP016374.1"/>
</dbReference>
<reference evidence="1 2" key="1">
    <citation type="submission" date="2016-07" db="EMBL/GenBank/DDBJ databases">
        <title>Revisiting the taxonomy of the Elizabethkingia Genus using Whole-Genome Sequencing, Optical Mapping, and MALDI-TOF, along with proposal of three novel Elizabethkingia species: Elizabethkingia bruuniana sp. nov., Elizabethkingia ursingii sp. nov., and Elizabethkingia occulta sp. nov.</title>
        <authorList>
            <person name="Nicholson A.C."/>
        </authorList>
    </citation>
    <scope>NUCLEOTIDE SEQUENCE [LARGE SCALE GENOMIC DNA]</scope>
    <source>
        <strain evidence="1 2">F3201</strain>
    </source>
</reference>
<proteinExistence type="predicted"/>
<dbReference type="AlphaFoldDB" id="A0AAU8VDD5"/>
<gene>
    <name evidence="1" type="ORF">BBD32_12690</name>
</gene>
<accession>A0AAU8VDD5</accession>
<evidence type="ECO:0000313" key="2">
    <source>
        <dbReference type="Proteomes" id="UP000190848"/>
    </source>
</evidence>
<organism evidence="1 2">
    <name type="scientific">Elizabethkingia anophelis</name>
    <dbReference type="NCBI Taxonomy" id="1117645"/>
    <lineage>
        <taxon>Bacteria</taxon>
        <taxon>Pseudomonadati</taxon>
        <taxon>Bacteroidota</taxon>
        <taxon>Flavobacteriia</taxon>
        <taxon>Flavobacteriales</taxon>
        <taxon>Weeksellaceae</taxon>
        <taxon>Elizabethkingia</taxon>
    </lineage>
</organism>